<dbReference type="Proteomes" id="UP000885771">
    <property type="component" value="Unassembled WGS sequence"/>
</dbReference>
<organism evidence="3">
    <name type="scientific">Caldithrix abyssi</name>
    <dbReference type="NCBI Taxonomy" id="187145"/>
    <lineage>
        <taxon>Bacteria</taxon>
        <taxon>Pseudomonadati</taxon>
        <taxon>Calditrichota</taxon>
        <taxon>Calditrichia</taxon>
        <taxon>Calditrichales</taxon>
        <taxon>Calditrichaceae</taxon>
        <taxon>Caldithrix</taxon>
    </lineage>
</organism>
<dbReference type="Pfam" id="PF13205">
    <property type="entry name" value="Big_5"/>
    <property type="match status" value="2"/>
</dbReference>
<gene>
    <name evidence="3" type="ORF">ENJ15_05075</name>
</gene>
<feature type="domain" description="SbsA Ig-like" evidence="2">
    <location>
        <begin position="344"/>
        <end position="444"/>
    </location>
</feature>
<protein>
    <recommendedName>
        <fullName evidence="2">SbsA Ig-like domain-containing protein</fullName>
    </recommendedName>
</protein>
<accession>A0A7V5VF23</accession>
<feature type="domain" description="SbsA Ig-like" evidence="2">
    <location>
        <begin position="31"/>
        <end position="129"/>
    </location>
</feature>
<comment type="caution">
    <text evidence="3">The sequence shown here is derived from an EMBL/GenBank/DDBJ whole genome shotgun (WGS) entry which is preliminary data.</text>
</comment>
<dbReference type="EMBL" id="DRLI01000193">
    <property type="protein sequence ID" value="HHM02365.1"/>
    <property type="molecule type" value="Genomic_DNA"/>
</dbReference>
<evidence type="ECO:0000313" key="3">
    <source>
        <dbReference type="EMBL" id="HHM02365.1"/>
    </source>
</evidence>
<proteinExistence type="predicted"/>
<keyword evidence="1" id="KW-0732">Signal</keyword>
<sequence length="552" mass="61662">MRIFSILSLWLISALFVTCAVKGGLKGGPEDKTPPTIIYSFPQADSTGVHHLEYIRFSFSEMMDRNSIAKNLFISPPIAHEWEWQGYDELSIRLLDSLNRDVTYVLTLGTGLKDLRGNGLEQAYTLAFSSGDHIDHGEISGRVHGLKPKKNYTVMAYLLDSLSQNPHFYRDTALYITKTGKKGNFRLTNLKEGLYRVLAVNDANNNLLADLPREKIALAQKDIPVREGRMADFVSMRPAIQDTNPPAILSVRAINKRQVSLNSNRTLFPDSLATLSIRDSASSQKLALFQWSRAQNALILHTAPQDSGARYVARIAPLRDSLARYTADTSFRFSASRRLLKQSFRIKKRFPADSARAVHPLTNLYLEFSLPLSAESLRHLKQAVVLRQNGDSVSFQARHDSPDKLTLTPSAPLLGDSSYVLTLDSTLLRDAFGRTLKDSATQTVFKVNSPDNFGSLSGRITTALPPPYVVSITRLDGKKEKRVQSLGGKEFEFLFLEEGRYRLAAFADSDSNGVYSPGSIKPFRFSETFHMSADTVSIRKRWEKSGIIIPLP</sequence>
<dbReference type="AlphaFoldDB" id="A0A7V5VF23"/>
<name>A0A7V5VF23_CALAY</name>
<evidence type="ECO:0000259" key="2">
    <source>
        <dbReference type="Pfam" id="PF13205"/>
    </source>
</evidence>
<dbReference type="InterPro" id="IPR032812">
    <property type="entry name" value="SbsA_Ig"/>
</dbReference>
<reference evidence="3" key="1">
    <citation type="journal article" date="2020" name="mSystems">
        <title>Genome- and Community-Level Interaction Insights into Carbon Utilization and Element Cycling Functions of Hydrothermarchaeota in Hydrothermal Sediment.</title>
        <authorList>
            <person name="Zhou Z."/>
            <person name="Liu Y."/>
            <person name="Xu W."/>
            <person name="Pan J."/>
            <person name="Luo Z.H."/>
            <person name="Li M."/>
        </authorList>
    </citation>
    <scope>NUCLEOTIDE SEQUENCE [LARGE SCALE GENOMIC DNA]</scope>
    <source>
        <strain evidence="3">HyVt-460</strain>
    </source>
</reference>
<evidence type="ECO:0000256" key="1">
    <source>
        <dbReference type="ARBA" id="ARBA00022729"/>
    </source>
</evidence>